<dbReference type="PROSITE" id="PS50865">
    <property type="entry name" value="ZF_MYND_2"/>
    <property type="match status" value="1"/>
</dbReference>
<feature type="domain" description="MYND-type" evidence="7">
    <location>
        <begin position="12"/>
        <end position="53"/>
    </location>
</feature>
<dbReference type="EMBL" id="AGNL01018326">
    <property type="protein sequence ID" value="EJK63309.1"/>
    <property type="molecule type" value="Genomic_DNA"/>
</dbReference>
<dbReference type="Pfam" id="PF01753">
    <property type="entry name" value="zf-MYND"/>
    <property type="match status" value="1"/>
</dbReference>
<evidence type="ECO:0000256" key="2">
    <source>
        <dbReference type="ARBA" id="ARBA00022737"/>
    </source>
</evidence>
<keyword evidence="1" id="KW-0479">Metal-binding</keyword>
<dbReference type="Gene3D" id="1.25.40.10">
    <property type="entry name" value="Tetratricopeptide repeat domain"/>
    <property type="match status" value="1"/>
</dbReference>
<keyword evidence="4" id="KW-0862">Zinc</keyword>
<dbReference type="AlphaFoldDB" id="K0SEB7"/>
<evidence type="ECO:0000256" key="4">
    <source>
        <dbReference type="ARBA" id="ARBA00022833"/>
    </source>
</evidence>
<dbReference type="OrthoDB" id="4569at2759"/>
<dbReference type="SUPFAM" id="SSF144232">
    <property type="entry name" value="HIT/MYND zinc finger-like"/>
    <property type="match status" value="1"/>
</dbReference>
<dbReference type="InterPro" id="IPR051726">
    <property type="entry name" value="Chitin_Synth_Reg"/>
</dbReference>
<keyword evidence="2" id="KW-0677">Repeat</keyword>
<dbReference type="Gene3D" id="6.10.140.2220">
    <property type="match status" value="1"/>
</dbReference>
<evidence type="ECO:0000313" key="8">
    <source>
        <dbReference type="EMBL" id="EJK63309.1"/>
    </source>
</evidence>
<comment type="caution">
    <text evidence="8">The sequence shown here is derived from an EMBL/GenBank/DDBJ whole genome shotgun (WGS) entry which is preliminary data.</text>
</comment>
<dbReference type="InterPro" id="IPR006597">
    <property type="entry name" value="Sel1-like"/>
</dbReference>
<evidence type="ECO:0000256" key="1">
    <source>
        <dbReference type="ARBA" id="ARBA00022723"/>
    </source>
</evidence>
<dbReference type="SMART" id="SM00671">
    <property type="entry name" value="SEL1"/>
    <property type="match status" value="2"/>
</dbReference>
<gene>
    <name evidence="8" type="ORF">THAOC_16037</name>
</gene>
<keyword evidence="9" id="KW-1185">Reference proteome</keyword>
<organism evidence="8 9">
    <name type="scientific">Thalassiosira oceanica</name>
    <name type="common">Marine diatom</name>
    <dbReference type="NCBI Taxonomy" id="159749"/>
    <lineage>
        <taxon>Eukaryota</taxon>
        <taxon>Sar</taxon>
        <taxon>Stramenopiles</taxon>
        <taxon>Ochrophyta</taxon>
        <taxon>Bacillariophyta</taxon>
        <taxon>Coscinodiscophyceae</taxon>
        <taxon>Thalassiosirophycidae</taxon>
        <taxon>Thalassiosirales</taxon>
        <taxon>Thalassiosiraceae</taxon>
        <taxon>Thalassiosira</taxon>
    </lineage>
</organism>
<dbReference type="InterPro" id="IPR002893">
    <property type="entry name" value="Znf_MYND"/>
</dbReference>
<dbReference type="Pfam" id="PF08238">
    <property type="entry name" value="Sel1"/>
    <property type="match status" value="2"/>
</dbReference>
<proteinExistence type="predicted"/>
<dbReference type="SUPFAM" id="SSF81901">
    <property type="entry name" value="HCP-like"/>
    <property type="match status" value="1"/>
</dbReference>
<evidence type="ECO:0000256" key="6">
    <source>
        <dbReference type="SAM" id="MobiDB-lite"/>
    </source>
</evidence>
<dbReference type="GO" id="GO:0008270">
    <property type="term" value="F:zinc ion binding"/>
    <property type="evidence" value="ECO:0007669"/>
    <property type="project" value="UniProtKB-KW"/>
</dbReference>
<feature type="region of interest" description="Disordered" evidence="6">
    <location>
        <begin position="282"/>
        <end position="318"/>
    </location>
</feature>
<sequence>MSCAPVPTAEACANCGKEGSDAIKLKNCNACFLVKYCSVDCQKIHRKKHKGPCKKRAAELKDEKLYSQGHERAELDFCPLCLLAIPFPVPEADHAKFYVCCMKRVCNGCVFAALKCGLNKVCPFCRTSAPKNNEEALEKIQKRVDARDPEAICHLGDSYITGTHGLEKDKSRAFELWTEAAELGSTYALAKIGGAHYSGNWGASQDIAKGIHCWESAAMLGSVISRHGLGFAEASKGNHDRAMFALGLATKAQYAEALIGYQDALEEMRSPQRDEAAEFGYQRGKSDHTPHGADRTTLLTPPLAPSRDPNPADVVGASNGAVKCQGLELA</sequence>
<evidence type="ECO:0000259" key="7">
    <source>
        <dbReference type="PROSITE" id="PS50865"/>
    </source>
</evidence>
<evidence type="ECO:0000256" key="3">
    <source>
        <dbReference type="ARBA" id="ARBA00022771"/>
    </source>
</evidence>
<dbReference type="InterPro" id="IPR011990">
    <property type="entry name" value="TPR-like_helical_dom_sf"/>
</dbReference>
<dbReference type="Proteomes" id="UP000266841">
    <property type="component" value="Unassembled WGS sequence"/>
</dbReference>
<protein>
    <recommendedName>
        <fullName evidence="7">MYND-type domain-containing protein</fullName>
    </recommendedName>
</protein>
<feature type="compositionally biased region" description="Basic and acidic residues" evidence="6">
    <location>
        <begin position="284"/>
        <end position="294"/>
    </location>
</feature>
<reference evidence="8 9" key="1">
    <citation type="journal article" date="2012" name="Genome Biol.">
        <title>Genome and low-iron response of an oceanic diatom adapted to chronic iron limitation.</title>
        <authorList>
            <person name="Lommer M."/>
            <person name="Specht M."/>
            <person name="Roy A.S."/>
            <person name="Kraemer L."/>
            <person name="Andreson R."/>
            <person name="Gutowska M.A."/>
            <person name="Wolf J."/>
            <person name="Bergner S.V."/>
            <person name="Schilhabel M.B."/>
            <person name="Klostermeier U.C."/>
            <person name="Beiko R.G."/>
            <person name="Rosenstiel P."/>
            <person name="Hippler M."/>
            <person name="Laroche J."/>
        </authorList>
    </citation>
    <scope>NUCLEOTIDE SEQUENCE [LARGE SCALE GENOMIC DNA]</scope>
    <source>
        <strain evidence="8 9">CCMP1005</strain>
    </source>
</reference>
<evidence type="ECO:0000256" key="5">
    <source>
        <dbReference type="PROSITE-ProRule" id="PRU00134"/>
    </source>
</evidence>
<evidence type="ECO:0000313" key="9">
    <source>
        <dbReference type="Proteomes" id="UP000266841"/>
    </source>
</evidence>
<dbReference type="PANTHER" id="PTHR46430:SF2">
    <property type="entry name" value="CHITIN SYNTHASE REGULATORY FACTOR 4"/>
    <property type="match status" value="1"/>
</dbReference>
<dbReference type="eggNOG" id="ENOG502SC8I">
    <property type="taxonomic scope" value="Eukaryota"/>
</dbReference>
<accession>K0SEB7</accession>
<dbReference type="PROSITE" id="PS01360">
    <property type="entry name" value="ZF_MYND_1"/>
    <property type="match status" value="1"/>
</dbReference>
<dbReference type="PANTHER" id="PTHR46430">
    <property type="entry name" value="PROTEIN SKT5-RELATED"/>
    <property type="match status" value="1"/>
</dbReference>
<keyword evidence="3 5" id="KW-0863">Zinc-finger</keyword>
<name>K0SEB7_THAOC</name>